<evidence type="ECO:0000313" key="1">
    <source>
        <dbReference type="Ensembl" id="ENSBJAP00000018907.1"/>
    </source>
</evidence>
<protein>
    <submittedName>
        <fullName evidence="1">Uncharacterized protein</fullName>
    </submittedName>
</protein>
<keyword evidence="2" id="KW-1185">Reference proteome</keyword>
<sequence>MESNFRSPFFKLYLIILTLSYTERYRGKKVTCFCLYCLVSSRGRRKIMGQRLLPLRFHPTQEL</sequence>
<organism evidence="1 2">
    <name type="scientific">Buteo japonicus</name>
    <dbReference type="NCBI Taxonomy" id="224669"/>
    <lineage>
        <taxon>Eukaryota</taxon>
        <taxon>Metazoa</taxon>
        <taxon>Chordata</taxon>
        <taxon>Craniata</taxon>
        <taxon>Vertebrata</taxon>
        <taxon>Euteleostomi</taxon>
        <taxon>Archelosauria</taxon>
        <taxon>Archosauria</taxon>
        <taxon>Dinosauria</taxon>
        <taxon>Saurischia</taxon>
        <taxon>Theropoda</taxon>
        <taxon>Coelurosauria</taxon>
        <taxon>Aves</taxon>
        <taxon>Neognathae</taxon>
        <taxon>Neoaves</taxon>
        <taxon>Telluraves</taxon>
        <taxon>Accipitrimorphae</taxon>
        <taxon>Accipitriformes</taxon>
        <taxon>Accipitridae</taxon>
        <taxon>Accipitrinae</taxon>
        <taxon>Buteo</taxon>
    </lineage>
</organism>
<reference evidence="1" key="2">
    <citation type="submission" date="2025-09" db="UniProtKB">
        <authorList>
            <consortium name="Ensembl"/>
        </authorList>
    </citation>
    <scope>IDENTIFICATION</scope>
</reference>
<dbReference type="Proteomes" id="UP000694555">
    <property type="component" value="Unplaced"/>
</dbReference>
<accession>A0A8C0BL57</accession>
<dbReference type="Ensembl" id="ENSBJAT00000019429.1">
    <property type="protein sequence ID" value="ENSBJAP00000018907.1"/>
    <property type="gene ID" value="ENSBJAG00000012438.1"/>
</dbReference>
<evidence type="ECO:0000313" key="2">
    <source>
        <dbReference type="Proteomes" id="UP000694555"/>
    </source>
</evidence>
<name>A0A8C0BL57_9AVES</name>
<proteinExistence type="predicted"/>
<dbReference type="AlphaFoldDB" id="A0A8C0BL57"/>
<reference evidence="1" key="1">
    <citation type="submission" date="2025-08" db="UniProtKB">
        <authorList>
            <consortium name="Ensembl"/>
        </authorList>
    </citation>
    <scope>IDENTIFICATION</scope>
</reference>